<name>A0A818RBZ2_9BILA</name>
<organism evidence="6 7">
    <name type="scientific">Adineta steineri</name>
    <dbReference type="NCBI Taxonomy" id="433720"/>
    <lineage>
        <taxon>Eukaryota</taxon>
        <taxon>Metazoa</taxon>
        <taxon>Spiralia</taxon>
        <taxon>Gnathifera</taxon>
        <taxon>Rotifera</taxon>
        <taxon>Eurotatoria</taxon>
        <taxon>Bdelloidea</taxon>
        <taxon>Adinetida</taxon>
        <taxon>Adinetidae</taxon>
        <taxon>Adineta</taxon>
    </lineage>
</organism>
<proteinExistence type="predicted"/>
<dbReference type="InterPro" id="IPR013106">
    <property type="entry name" value="Ig_V-set"/>
</dbReference>
<keyword evidence="3" id="KW-0325">Glycoprotein</keyword>
<dbReference type="SMART" id="SM00409">
    <property type="entry name" value="IG"/>
    <property type="match status" value="3"/>
</dbReference>
<gene>
    <name evidence="6" type="ORF">KXQ929_LOCUS7983</name>
</gene>
<dbReference type="Gene3D" id="2.60.40.10">
    <property type="entry name" value="Immunoglobulins"/>
    <property type="match status" value="3"/>
</dbReference>
<dbReference type="InterPro" id="IPR036179">
    <property type="entry name" value="Ig-like_dom_sf"/>
</dbReference>
<dbReference type="EMBL" id="CAJOBB010000338">
    <property type="protein sequence ID" value="CAF3655199.1"/>
    <property type="molecule type" value="Genomic_DNA"/>
</dbReference>
<dbReference type="Pfam" id="PF07679">
    <property type="entry name" value="I-set"/>
    <property type="match status" value="1"/>
</dbReference>
<sequence>MPSWCVWSSISQSLVIILIIYLKKSLSTNDHQHQILKADVGQDVTMSCLFDEDKIEQVSFMRQMTGDILSLGSELFVHESSSTQHIKLIQFSSNRLDLKLISVNQNDSGIYTCMLNDEKLTSFLLEIFVPPRFISYHPIEGSVSYSEGTSMNLSCQAYAIPSASITWIYRDKNKQTKTIHYGENVYISSLQSSDSGSYECIASNKFHASISRSFYVTVQYSPRLMILNDKMTSDVHETVIIKCHVCSIPEVIQINWLRHDQIIADVNILIKTQTIDHHQCSESIMEIVDLGEYQFGQYECRAENNVGQNSAYIDIERIKDSKNIKIKQQEYHANEYNRNGRTALLIDNHEKLNKTHLIISTISPNWSSNCSTVYIFSLFYYYLLNVLISWIRPV</sequence>
<protein>
    <recommendedName>
        <fullName evidence="5">Ig-like domain-containing protein</fullName>
    </recommendedName>
</protein>
<evidence type="ECO:0000259" key="5">
    <source>
        <dbReference type="PROSITE" id="PS50835"/>
    </source>
</evidence>
<dbReference type="AlphaFoldDB" id="A0A818RBZ2"/>
<dbReference type="Proteomes" id="UP000663868">
    <property type="component" value="Unassembled WGS sequence"/>
</dbReference>
<feature type="domain" description="Ig-like" evidence="5">
    <location>
        <begin position="131"/>
        <end position="211"/>
    </location>
</feature>
<evidence type="ECO:0000256" key="2">
    <source>
        <dbReference type="ARBA" id="ARBA00023157"/>
    </source>
</evidence>
<dbReference type="InterPro" id="IPR003598">
    <property type="entry name" value="Ig_sub2"/>
</dbReference>
<evidence type="ECO:0000256" key="4">
    <source>
        <dbReference type="ARBA" id="ARBA00023319"/>
    </source>
</evidence>
<dbReference type="PANTHER" id="PTHR44337">
    <property type="entry name" value="CARCINOEMBRYONIC ANTIGEN-RELATED CELL ADHESION MOLECULE 8"/>
    <property type="match status" value="1"/>
</dbReference>
<dbReference type="Pfam" id="PF13927">
    <property type="entry name" value="Ig_3"/>
    <property type="match status" value="1"/>
</dbReference>
<keyword evidence="2" id="KW-1015">Disulfide bond</keyword>
<keyword evidence="4" id="KW-0393">Immunoglobulin domain</keyword>
<evidence type="ECO:0000256" key="1">
    <source>
        <dbReference type="ARBA" id="ARBA00022729"/>
    </source>
</evidence>
<accession>A0A818RBZ2</accession>
<keyword evidence="1" id="KW-0732">Signal</keyword>
<evidence type="ECO:0000313" key="7">
    <source>
        <dbReference type="Proteomes" id="UP000663868"/>
    </source>
</evidence>
<dbReference type="InterPro" id="IPR052598">
    <property type="entry name" value="IgSF_CEA-related"/>
</dbReference>
<dbReference type="PROSITE" id="PS50835">
    <property type="entry name" value="IG_LIKE"/>
    <property type="match status" value="2"/>
</dbReference>
<comment type="caution">
    <text evidence="6">The sequence shown here is derived from an EMBL/GenBank/DDBJ whole genome shotgun (WGS) entry which is preliminary data.</text>
</comment>
<dbReference type="InterPro" id="IPR013783">
    <property type="entry name" value="Ig-like_fold"/>
</dbReference>
<feature type="domain" description="Ig-like" evidence="5">
    <location>
        <begin position="222"/>
        <end position="316"/>
    </location>
</feature>
<dbReference type="InterPro" id="IPR013098">
    <property type="entry name" value="Ig_I-set"/>
</dbReference>
<evidence type="ECO:0000256" key="3">
    <source>
        <dbReference type="ARBA" id="ARBA00023180"/>
    </source>
</evidence>
<reference evidence="6" key="1">
    <citation type="submission" date="2021-02" db="EMBL/GenBank/DDBJ databases">
        <authorList>
            <person name="Nowell W R."/>
        </authorList>
    </citation>
    <scope>NUCLEOTIDE SEQUENCE</scope>
</reference>
<dbReference type="SUPFAM" id="SSF48726">
    <property type="entry name" value="Immunoglobulin"/>
    <property type="match status" value="3"/>
</dbReference>
<dbReference type="InterPro" id="IPR003599">
    <property type="entry name" value="Ig_sub"/>
</dbReference>
<evidence type="ECO:0000313" key="6">
    <source>
        <dbReference type="EMBL" id="CAF3655199.1"/>
    </source>
</evidence>
<dbReference type="Pfam" id="PF07686">
    <property type="entry name" value="V-set"/>
    <property type="match status" value="1"/>
</dbReference>
<dbReference type="SMART" id="SM00408">
    <property type="entry name" value="IGc2"/>
    <property type="match status" value="3"/>
</dbReference>
<dbReference type="InterPro" id="IPR007110">
    <property type="entry name" value="Ig-like_dom"/>
</dbReference>
<dbReference type="PANTHER" id="PTHR44337:SF20">
    <property type="entry name" value="CARCINOEMBRYONIC ANTIGEN-RELATED CELL ADHESION MOLECULE 5-RELATED"/>
    <property type="match status" value="1"/>
</dbReference>